<dbReference type="OrthoDB" id="10041421at2759"/>
<dbReference type="InParanoid" id="A0A067RBR7"/>
<dbReference type="PANTHER" id="PTHR11963:SF48">
    <property type="entry name" value="DIPEPTIDASE B, ISOFORM A"/>
    <property type="match status" value="1"/>
</dbReference>
<dbReference type="InterPro" id="IPR011356">
    <property type="entry name" value="Leucine_aapep/pepB"/>
</dbReference>
<dbReference type="GO" id="GO:0005737">
    <property type="term" value="C:cytoplasm"/>
    <property type="evidence" value="ECO:0007669"/>
    <property type="project" value="InterPro"/>
</dbReference>
<dbReference type="Gene3D" id="3.40.630.10">
    <property type="entry name" value="Zn peptidases"/>
    <property type="match status" value="1"/>
</dbReference>
<dbReference type="SUPFAM" id="SSF53187">
    <property type="entry name" value="Zn-dependent exopeptidases"/>
    <property type="match status" value="1"/>
</dbReference>
<protein>
    <submittedName>
        <fullName evidence="6">Putative aminopeptidase W07G4.4</fullName>
    </submittedName>
</protein>
<evidence type="ECO:0000256" key="2">
    <source>
        <dbReference type="ARBA" id="ARBA00022438"/>
    </source>
</evidence>
<reference evidence="6 7" key="1">
    <citation type="journal article" date="2014" name="Nat. Commun.">
        <title>Molecular traces of alternative social organization in a termite genome.</title>
        <authorList>
            <person name="Terrapon N."/>
            <person name="Li C."/>
            <person name="Robertson H.M."/>
            <person name="Ji L."/>
            <person name="Meng X."/>
            <person name="Booth W."/>
            <person name="Chen Z."/>
            <person name="Childers C.P."/>
            <person name="Glastad K.M."/>
            <person name="Gokhale K."/>
            <person name="Gowin J."/>
            <person name="Gronenberg W."/>
            <person name="Hermansen R.A."/>
            <person name="Hu H."/>
            <person name="Hunt B.G."/>
            <person name="Huylmans A.K."/>
            <person name="Khalil S.M."/>
            <person name="Mitchell R.D."/>
            <person name="Munoz-Torres M.C."/>
            <person name="Mustard J.A."/>
            <person name="Pan H."/>
            <person name="Reese J.T."/>
            <person name="Scharf M.E."/>
            <person name="Sun F."/>
            <person name="Vogel H."/>
            <person name="Xiao J."/>
            <person name="Yang W."/>
            <person name="Yang Z."/>
            <person name="Yang Z."/>
            <person name="Zhou J."/>
            <person name="Zhu J."/>
            <person name="Brent C.S."/>
            <person name="Elsik C.G."/>
            <person name="Goodisman M.A."/>
            <person name="Liberles D.A."/>
            <person name="Roe R.M."/>
            <person name="Vargo E.L."/>
            <person name="Vilcinskas A."/>
            <person name="Wang J."/>
            <person name="Bornberg-Bauer E."/>
            <person name="Korb J."/>
            <person name="Zhang G."/>
            <person name="Liebig J."/>
        </authorList>
    </citation>
    <scope>NUCLEOTIDE SEQUENCE [LARGE SCALE GENOMIC DNA]</scope>
    <source>
        <tissue evidence="6">Whole organism</tissue>
    </source>
</reference>
<dbReference type="GO" id="GO:0030145">
    <property type="term" value="F:manganese ion binding"/>
    <property type="evidence" value="ECO:0007669"/>
    <property type="project" value="InterPro"/>
</dbReference>
<dbReference type="InterPro" id="IPR000819">
    <property type="entry name" value="Peptidase_M17_C"/>
</dbReference>
<keyword evidence="3" id="KW-0645">Protease</keyword>
<evidence type="ECO:0000259" key="5">
    <source>
        <dbReference type="PROSITE" id="PS00631"/>
    </source>
</evidence>
<dbReference type="Proteomes" id="UP000027135">
    <property type="component" value="Unassembled WGS sequence"/>
</dbReference>
<evidence type="ECO:0000256" key="4">
    <source>
        <dbReference type="ARBA" id="ARBA00022801"/>
    </source>
</evidence>
<keyword evidence="4" id="KW-0378">Hydrolase</keyword>
<evidence type="ECO:0000313" key="7">
    <source>
        <dbReference type="Proteomes" id="UP000027135"/>
    </source>
</evidence>
<gene>
    <name evidence="6" type="ORF">L798_04567</name>
</gene>
<dbReference type="Pfam" id="PF00883">
    <property type="entry name" value="Peptidase_M17"/>
    <property type="match status" value="1"/>
</dbReference>
<sequence>MMAAGKFSCDCYTRLPCALKIEKDLKSSAYDGIVVIVSSILETYNYDELLKKPFNSSAKIDEALDTEVAVLPCDLPAGRIISSPTGPLNNDYADVRSFSEAAKKGIARALKSGVKAPLLILPSHSTFRQSELVTLLGALEALYVNLQLREDLPDKAQKIKMLGVYSANSDNLPAIVELATALESGRSVARDIGGSDPERMAPPNVEKYIRNVFQNTDIKMEVISDPAVLSQEYPLFVAVDRAASRIDRHRGRIVYLTYEPTSGQVDKTFFLVGKGVTYDTGGADIKAGGNMAGMSRDKCGAAAVAGFMQVLSVLRPRGIKVVGAMPLVRNSVGMDSYVADEVVVSRKKLRVRICNTDAEGRMIMGDVLCKMRELAEKAVNPHLVTIATLTGHAVLTVGTGYSIVMDNGPAKKSSHAQELQAAGEELGDMLEISSIRKEDIAFHRGKGMGDDVFQANNMPSARTPRGHQGPAGFLMLVSGLDKHGSESKTPLKYSHIDIAASAGDLPNDATGAPILALAGLYLKDSY</sequence>
<proteinExistence type="inferred from homology"/>
<dbReference type="GO" id="GO:0006508">
    <property type="term" value="P:proteolysis"/>
    <property type="evidence" value="ECO:0007669"/>
    <property type="project" value="UniProtKB-KW"/>
</dbReference>
<dbReference type="PROSITE" id="PS00631">
    <property type="entry name" value="CYTOSOL_AP"/>
    <property type="match status" value="1"/>
</dbReference>
<keyword evidence="7" id="KW-1185">Reference proteome</keyword>
<evidence type="ECO:0000313" key="6">
    <source>
        <dbReference type="EMBL" id="KDR21177.1"/>
    </source>
</evidence>
<comment type="similarity">
    <text evidence="1">Belongs to the peptidase M17 family.</text>
</comment>
<evidence type="ECO:0000256" key="3">
    <source>
        <dbReference type="ARBA" id="ARBA00022670"/>
    </source>
</evidence>
<dbReference type="PANTHER" id="PTHR11963">
    <property type="entry name" value="LEUCINE AMINOPEPTIDASE-RELATED"/>
    <property type="match status" value="1"/>
</dbReference>
<feature type="domain" description="Cytosol aminopeptidase" evidence="5">
    <location>
        <begin position="355"/>
        <end position="362"/>
    </location>
</feature>
<evidence type="ECO:0000256" key="1">
    <source>
        <dbReference type="ARBA" id="ARBA00009528"/>
    </source>
</evidence>
<dbReference type="STRING" id="136037.A0A067RBR7"/>
<keyword evidence="2 6" id="KW-0031">Aminopeptidase</keyword>
<dbReference type="EMBL" id="KK852568">
    <property type="protein sequence ID" value="KDR21177.1"/>
    <property type="molecule type" value="Genomic_DNA"/>
</dbReference>
<name>A0A067RBR7_ZOONE</name>
<dbReference type="eggNOG" id="KOG2597">
    <property type="taxonomic scope" value="Eukaryota"/>
</dbReference>
<dbReference type="AlphaFoldDB" id="A0A067RBR7"/>
<organism evidence="6 7">
    <name type="scientific">Zootermopsis nevadensis</name>
    <name type="common">Dampwood termite</name>
    <dbReference type="NCBI Taxonomy" id="136037"/>
    <lineage>
        <taxon>Eukaryota</taxon>
        <taxon>Metazoa</taxon>
        <taxon>Ecdysozoa</taxon>
        <taxon>Arthropoda</taxon>
        <taxon>Hexapoda</taxon>
        <taxon>Insecta</taxon>
        <taxon>Pterygota</taxon>
        <taxon>Neoptera</taxon>
        <taxon>Polyneoptera</taxon>
        <taxon>Dictyoptera</taxon>
        <taxon>Blattodea</taxon>
        <taxon>Blattoidea</taxon>
        <taxon>Termitoidae</taxon>
        <taxon>Termopsidae</taxon>
        <taxon>Zootermopsis</taxon>
    </lineage>
</organism>
<dbReference type="GO" id="GO:0070006">
    <property type="term" value="F:metalloaminopeptidase activity"/>
    <property type="evidence" value="ECO:0007669"/>
    <property type="project" value="InterPro"/>
</dbReference>
<dbReference type="FunCoup" id="A0A067RBR7">
    <property type="interactions" value="443"/>
</dbReference>
<dbReference type="OMA" id="ISCFKAP"/>
<dbReference type="PRINTS" id="PR00481">
    <property type="entry name" value="LAMNOPPTDASE"/>
</dbReference>
<accession>A0A067RBR7</accession>